<reference evidence="2 3" key="1">
    <citation type="submission" date="2015-09" db="EMBL/GenBank/DDBJ databases">
        <title>Bacillus cereus food isolates.</title>
        <authorList>
            <person name="Boekhorst J."/>
        </authorList>
    </citation>
    <scope>NUCLEOTIDE SEQUENCE [LARGE SCALE GENOMIC DNA]</scope>
    <source>
        <strain evidence="2 3">B4088</strain>
    </source>
</reference>
<dbReference type="RefSeq" id="WP_063259618.1">
    <property type="nucleotide sequence ID" value="NZ_LJKE01000015.1"/>
</dbReference>
<gene>
    <name evidence="2" type="ORF">B4088_0384</name>
</gene>
<sequence>MWNQVTDLYDVYAGLASDRDLIVLCAMALMAFVTTIKLFDEFIKQFTTLVRWFKKWSRFFSGMKKREKGTTKTLYIKTSIRKWYDAI</sequence>
<dbReference type="PATRIC" id="fig|1396.535.peg.4132"/>
<proteinExistence type="predicted"/>
<dbReference type="EMBL" id="LJKE01000015">
    <property type="protein sequence ID" value="KZD71923.1"/>
    <property type="molecule type" value="Genomic_DNA"/>
</dbReference>
<name>A0A164QMW8_BACCE</name>
<accession>A0A164QMW8</accession>
<feature type="transmembrane region" description="Helical" evidence="1">
    <location>
        <begin position="20"/>
        <end position="39"/>
    </location>
</feature>
<keyword evidence="1" id="KW-0812">Transmembrane</keyword>
<evidence type="ECO:0000313" key="2">
    <source>
        <dbReference type="EMBL" id="KZD71923.1"/>
    </source>
</evidence>
<dbReference type="Proteomes" id="UP000076482">
    <property type="component" value="Unassembled WGS sequence"/>
</dbReference>
<keyword evidence="1" id="KW-1133">Transmembrane helix</keyword>
<evidence type="ECO:0000256" key="1">
    <source>
        <dbReference type="SAM" id="Phobius"/>
    </source>
</evidence>
<keyword evidence="1" id="KW-0472">Membrane</keyword>
<evidence type="ECO:0000313" key="3">
    <source>
        <dbReference type="Proteomes" id="UP000076482"/>
    </source>
</evidence>
<organism evidence="2 3">
    <name type="scientific">Bacillus cereus</name>
    <dbReference type="NCBI Taxonomy" id="1396"/>
    <lineage>
        <taxon>Bacteria</taxon>
        <taxon>Bacillati</taxon>
        <taxon>Bacillota</taxon>
        <taxon>Bacilli</taxon>
        <taxon>Bacillales</taxon>
        <taxon>Bacillaceae</taxon>
        <taxon>Bacillus</taxon>
        <taxon>Bacillus cereus group</taxon>
    </lineage>
</organism>
<protein>
    <submittedName>
        <fullName evidence="2">Uncharacterized protein</fullName>
    </submittedName>
</protein>
<comment type="caution">
    <text evidence="2">The sequence shown here is derived from an EMBL/GenBank/DDBJ whole genome shotgun (WGS) entry which is preliminary data.</text>
</comment>
<dbReference type="AlphaFoldDB" id="A0A164QMW8"/>